<evidence type="ECO:0000313" key="6">
    <source>
        <dbReference type="EMBL" id="MFC3265497.1"/>
    </source>
</evidence>
<evidence type="ECO:0000256" key="2">
    <source>
        <dbReference type="ARBA" id="ARBA00022692"/>
    </source>
</evidence>
<gene>
    <name evidence="6" type="ORF">ACFOEX_03835</name>
</gene>
<accession>A0ABV7LD84</accession>
<evidence type="ECO:0000256" key="3">
    <source>
        <dbReference type="ARBA" id="ARBA00022989"/>
    </source>
</evidence>
<keyword evidence="7" id="KW-1185">Reference proteome</keyword>
<comment type="caution">
    <text evidence="6">The sequence shown here is derived from an EMBL/GenBank/DDBJ whole genome shotgun (WGS) entry which is preliminary data.</text>
</comment>
<sequence length="164" mass="17951">MSSFLNRPFTQAEMEAIRRAASGEDGGEHASEAHVRQNFWRALRRIARNTPFAHDLVAAYHCARDPQTPLRVRMILFGALGYFILPLDAVSDLLPLVGFTDDAAVLALAIASVSAAIQPKHREMAAQTLAGSPADAGEPPVIDAHEASDAGKWRRVFGFRGRRY</sequence>
<keyword evidence="3" id="KW-1133">Transmembrane helix</keyword>
<dbReference type="Pfam" id="PF06803">
    <property type="entry name" value="DUF1232"/>
    <property type="match status" value="1"/>
</dbReference>
<protein>
    <submittedName>
        <fullName evidence="6">YkvA family protein</fullName>
    </submittedName>
</protein>
<evidence type="ECO:0000313" key="7">
    <source>
        <dbReference type="Proteomes" id="UP001595536"/>
    </source>
</evidence>
<organism evidence="6 7">
    <name type="scientific">Camelimonas abortus</name>
    <dbReference type="NCBI Taxonomy" id="1017184"/>
    <lineage>
        <taxon>Bacteria</taxon>
        <taxon>Pseudomonadati</taxon>
        <taxon>Pseudomonadota</taxon>
        <taxon>Alphaproteobacteria</taxon>
        <taxon>Hyphomicrobiales</taxon>
        <taxon>Chelatococcaceae</taxon>
        <taxon>Camelimonas</taxon>
    </lineage>
</organism>
<keyword evidence="2" id="KW-0812">Transmembrane</keyword>
<dbReference type="EMBL" id="JBHRUV010000017">
    <property type="protein sequence ID" value="MFC3265497.1"/>
    <property type="molecule type" value="Genomic_DNA"/>
</dbReference>
<feature type="domain" description="DUF1232" evidence="5">
    <location>
        <begin position="73"/>
        <end position="108"/>
    </location>
</feature>
<evidence type="ECO:0000259" key="5">
    <source>
        <dbReference type="Pfam" id="PF06803"/>
    </source>
</evidence>
<dbReference type="RefSeq" id="WP_376831651.1">
    <property type="nucleotide sequence ID" value="NZ_JBHLWR010000006.1"/>
</dbReference>
<name>A0ABV7LD84_9HYPH</name>
<reference evidence="7" key="1">
    <citation type="journal article" date="2019" name="Int. J. Syst. Evol. Microbiol.">
        <title>The Global Catalogue of Microorganisms (GCM) 10K type strain sequencing project: providing services to taxonomists for standard genome sequencing and annotation.</title>
        <authorList>
            <consortium name="The Broad Institute Genomics Platform"/>
            <consortium name="The Broad Institute Genome Sequencing Center for Infectious Disease"/>
            <person name="Wu L."/>
            <person name="Ma J."/>
        </authorList>
    </citation>
    <scope>NUCLEOTIDE SEQUENCE [LARGE SCALE GENOMIC DNA]</scope>
    <source>
        <strain evidence="7">CCM 7941</strain>
    </source>
</reference>
<dbReference type="Proteomes" id="UP001595536">
    <property type="component" value="Unassembled WGS sequence"/>
</dbReference>
<comment type="subcellular location">
    <subcellularLocation>
        <location evidence="1">Endomembrane system</location>
        <topology evidence="1">Multi-pass membrane protein</topology>
    </subcellularLocation>
</comment>
<proteinExistence type="predicted"/>
<evidence type="ECO:0000256" key="1">
    <source>
        <dbReference type="ARBA" id="ARBA00004127"/>
    </source>
</evidence>
<keyword evidence="4" id="KW-0472">Membrane</keyword>
<evidence type="ECO:0000256" key="4">
    <source>
        <dbReference type="ARBA" id="ARBA00023136"/>
    </source>
</evidence>
<dbReference type="InterPro" id="IPR010652">
    <property type="entry name" value="DUF1232"/>
</dbReference>